<dbReference type="Proteomes" id="UP001275084">
    <property type="component" value="Unassembled WGS sequence"/>
</dbReference>
<feature type="domain" description="Heterokaryon incompatibility" evidence="1">
    <location>
        <begin position="29"/>
        <end position="180"/>
    </location>
</feature>
<dbReference type="AlphaFoldDB" id="A0AAJ0HG73"/>
<dbReference type="EMBL" id="JAUIQD010000005">
    <property type="protein sequence ID" value="KAK3350278.1"/>
    <property type="molecule type" value="Genomic_DNA"/>
</dbReference>
<keyword evidence="3" id="KW-1185">Reference proteome</keyword>
<evidence type="ECO:0000313" key="3">
    <source>
        <dbReference type="Proteomes" id="UP001275084"/>
    </source>
</evidence>
<dbReference type="PANTHER" id="PTHR33112">
    <property type="entry name" value="DOMAIN PROTEIN, PUTATIVE-RELATED"/>
    <property type="match status" value="1"/>
</dbReference>
<gene>
    <name evidence="2" type="ORF">B0T25DRAFT_592218</name>
</gene>
<evidence type="ECO:0000259" key="1">
    <source>
        <dbReference type="Pfam" id="PF06985"/>
    </source>
</evidence>
<accession>A0AAJ0HG73</accession>
<comment type="caution">
    <text evidence="2">The sequence shown here is derived from an EMBL/GenBank/DDBJ whole genome shotgun (WGS) entry which is preliminary data.</text>
</comment>
<dbReference type="PANTHER" id="PTHR33112:SF16">
    <property type="entry name" value="HETEROKARYON INCOMPATIBILITY DOMAIN-CONTAINING PROTEIN"/>
    <property type="match status" value="1"/>
</dbReference>
<dbReference type="Pfam" id="PF06985">
    <property type="entry name" value="HET"/>
    <property type="match status" value="1"/>
</dbReference>
<evidence type="ECO:0000313" key="2">
    <source>
        <dbReference type="EMBL" id="KAK3350278.1"/>
    </source>
</evidence>
<name>A0AAJ0HG73_9PEZI</name>
<reference evidence="2" key="1">
    <citation type="journal article" date="2023" name="Mol. Phylogenet. Evol.">
        <title>Genome-scale phylogeny and comparative genomics of the fungal order Sordariales.</title>
        <authorList>
            <person name="Hensen N."/>
            <person name="Bonometti L."/>
            <person name="Westerberg I."/>
            <person name="Brannstrom I.O."/>
            <person name="Guillou S."/>
            <person name="Cros-Aarteil S."/>
            <person name="Calhoun S."/>
            <person name="Haridas S."/>
            <person name="Kuo A."/>
            <person name="Mondo S."/>
            <person name="Pangilinan J."/>
            <person name="Riley R."/>
            <person name="LaButti K."/>
            <person name="Andreopoulos B."/>
            <person name="Lipzen A."/>
            <person name="Chen C."/>
            <person name="Yan M."/>
            <person name="Daum C."/>
            <person name="Ng V."/>
            <person name="Clum A."/>
            <person name="Steindorff A."/>
            <person name="Ohm R.A."/>
            <person name="Martin F."/>
            <person name="Silar P."/>
            <person name="Natvig D.O."/>
            <person name="Lalanne C."/>
            <person name="Gautier V."/>
            <person name="Ament-Velasquez S.L."/>
            <person name="Kruys A."/>
            <person name="Hutchinson M.I."/>
            <person name="Powell A.J."/>
            <person name="Barry K."/>
            <person name="Miller A.N."/>
            <person name="Grigoriev I.V."/>
            <person name="Debuchy R."/>
            <person name="Gladieux P."/>
            <person name="Hiltunen Thoren M."/>
            <person name="Johannesson H."/>
        </authorList>
    </citation>
    <scope>NUCLEOTIDE SEQUENCE</scope>
    <source>
        <strain evidence="2">CBS 955.72</strain>
    </source>
</reference>
<reference evidence="2" key="2">
    <citation type="submission" date="2023-06" db="EMBL/GenBank/DDBJ databases">
        <authorList>
            <consortium name="Lawrence Berkeley National Laboratory"/>
            <person name="Haridas S."/>
            <person name="Hensen N."/>
            <person name="Bonometti L."/>
            <person name="Westerberg I."/>
            <person name="Brannstrom I.O."/>
            <person name="Guillou S."/>
            <person name="Cros-Aarteil S."/>
            <person name="Calhoun S."/>
            <person name="Kuo A."/>
            <person name="Mondo S."/>
            <person name="Pangilinan J."/>
            <person name="Riley R."/>
            <person name="Labutti K."/>
            <person name="Andreopoulos B."/>
            <person name="Lipzen A."/>
            <person name="Chen C."/>
            <person name="Yanf M."/>
            <person name="Daum C."/>
            <person name="Ng V."/>
            <person name="Clum A."/>
            <person name="Steindorff A."/>
            <person name="Ohm R."/>
            <person name="Martin F."/>
            <person name="Silar P."/>
            <person name="Natvig D."/>
            <person name="Lalanne C."/>
            <person name="Gautier V."/>
            <person name="Ament-Velasquez S.L."/>
            <person name="Kruys A."/>
            <person name="Hutchinson M.I."/>
            <person name="Powell A.J."/>
            <person name="Barry K."/>
            <person name="Miller A.N."/>
            <person name="Grigoriev I.V."/>
            <person name="Debuchy R."/>
            <person name="Gladieux P."/>
            <person name="Thoren M.H."/>
            <person name="Johannesson H."/>
        </authorList>
    </citation>
    <scope>NUCLEOTIDE SEQUENCE</scope>
    <source>
        <strain evidence="2">CBS 955.72</strain>
    </source>
</reference>
<proteinExistence type="predicted"/>
<protein>
    <submittedName>
        <fullName evidence="2">Heterokaryon incompatibility protein-domain-containing protein</fullName>
    </submittedName>
</protein>
<organism evidence="2 3">
    <name type="scientific">Lasiosphaeria hispida</name>
    <dbReference type="NCBI Taxonomy" id="260671"/>
    <lineage>
        <taxon>Eukaryota</taxon>
        <taxon>Fungi</taxon>
        <taxon>Dikarya</taxon>
        <taxon>Ascomycota</taxon>
        <taxon>Pezizomycotina</taxon>
        <taxon>Sordariomycetes</taxon>
        <taxon>Sordariomycetidae</taxon>
        <taxon>Sordariales</taxon>
        <taxon>Lasiosphaeriaceae</taxon>
        <taxon>Lasiosphaeria</taxon>
    </lineage>
</organism>
<sequence>MPTRLLDIGHQDGDPIRLCSPPPDAQHPYAALSHRWGATQTFTTTTSTLASREKHITFAALPPTFQDAVTVSRSLDLGYLWIDSLCIIQNDAADWARESTKMRAVYSHATLVIAASRARADTAGFLHPRSIRGPITISFPAHSKTHHLSLQQTHATLSPHEAADPLRTEPLHTRAWALQERYLAPRRLSFGTHQLFWECSRLVLAEDGRRNDVSPHRLAHLIPAGHPGGCHLAWHDMVKQYSAHDLTLASDRLPALAGLAQAFAAATGDTYIAGLWRGDLLAGLLWRRSGFEALRRTGTYRAPSWSWAAVEGRVSFRVYSWFNQVEGGREEFAAVRGWEVQSVNGPFSSVTGGSLVLEAPVYPQSII</sequence>
<dbReference type="InterPro" id="IPR010730">
    <property type="entry name" value="HET"/>
</dbReference>